<dbReference type="EMBL" id="JACXAE010000013">
    <property type="protein sequence ID" value="MBD2771089.1"/>
    <property type="molecule type" value="Genomic_DNA"/>
</dbReference>
<protein>
    <submittedName>
        <fullName evidence="1">Four-helix bundle copper-binding protein</fullName>
    </submittedName>
</protein>
<proteinExistence type="predicted"/>
<name>A0A8J7C483_9CYAN</name>
<dbReference type="Pfam" id="PF03860">
    <property type="entry name" value="Csp"/>
    <property type="match status" value="1"/>
</dbReference>
<reference evidence="1" key="1">
    <citation type="submission" date="2020-09" db="EMBL/GenBank/DDBJ databases">
        <title>Iningainema tapete sp. nov. (Scytonemataceae, Cyanobacteria) from greenhouses in central Florida (USA) produces two types of nodularin with biosynthetic potential for microcystin-LR and anabaenopeptins.</title>
        <authorList>
            <person name="Berthold D.E."/>
            <person name="Lefler F.W."/>
            <person name="Huang I.-S."/>
            <person name="Abdulla H."/>
            <person name="Zimba P.V."/>
            <person name="Laughinghouse H.D. IV."/>
        </authorList>
    </citation>
    <scope>NUCLEOTIDE SEQUENCE</scope>
    <source>
        <strain evidence="1">BLCCT55</strain>
    </source>
</reference>
<organism evidence="1 2">
    <name type="scientific">Iningainema tapete BLCC-T55</name>
    <dbReference type="NCBI Taxonomy" id="2748662"/>
    <lineage>
        <taxon>Bacteria</taxon>
        <taxon>Bacillati</taxon>
        <taxon>Cyanobacteriota</taxon>
        <taxon>Cyanophyceae</taxon>
        <taxon>Nostocales</taxon>
        <taxon>Scytonemataceae</taxon>
        <taxon>Iningainema tapete</taxon>
    </lineage>
</organism>
<dbReference type="RefSeq" id="WP_190825383.1">
    <property type="nucleotide sequence ID" value="NZ_CAWPPI010000013.1"/>
</dbReference>
<evidence type="ECO:0000313" key="2">
    <source>
        <dbReference type="Proteomes" id="UP000629098"/>
    </source>
</evidence>
<dbReference type="PANTHER" id="PTHR37310">
    <property type="entry name" value="CYTOPLASMIC PROTEIN-RELATED"/>
    <property type="match status" value="1"/>
</dbReference>
<dbReference type="Gene3D" id="1.20.1270.360">
    <property type="match status" value="1"/>
</dbReference>
<dbReference type="PANTHER" id="PTHR37310:SF1">
    <property type="entry name" value="CYTOPLASMIC PROTEIN"/>
    <property type="match status" value="1"/>
</dbReference>
<evidence type="ECO:0000313" key="1">
    <source>
        <dbReference type="EMBL" id="MBD2771089.1"/>
    </source>
</evidence>
<dbReference type="InterPro" id="IPR005560">
    <property type="entry name" value="Csp_YhjQ"/>
</dbReference>
<comment type="caution">
    <text evidence="1">The sequence shown here is derived from an EMBL/GenBank/DDBJ whole genome shotgun (WGS) entry which is preliminary data.</text>
</comment>
<dbReference type="AlphaFoldDB" id="A0A8J7C483"/>
<sequence length="119" mass="13281">MTIPQVTWNQVSPEIQQCINNCLNCHSICLDTMTYCLQKGATHAQPSYIRLMLDCGEICQTSANFLLRASELSVRICAICAVVCDRCAQECEKMSDDVQMKACADVCRYCAESCRQIAL</sequence>
<keyword evidence="2" id="KW-1185">Reference proteome</keyword>
<accession>A0A8J7C483</accession>
<dbReference type="InterPro" id="IPR044543">
    <property type="entry name" value="YHJQ-like"/>
</dbReference>
<dbReference type="Proteomes" id="UP000629098">
    <property type="component" value="Unassembled WGS sequence"/>
</dbReference>
<gene>
    <name evidence="1" type="ORF">ICL16_02855</name>
</gene>
<dbReference type="CDD" id="cd08026">
    <property type="entry name" value="DUF326"/>
    <property type="match status" value="1"/>
</dbReference>